<evidence type="ECO:0000313" key="4">
    <source>
        <dbReference type="Proteomes" id="UP001374579"/>
    </source>
</evidence>
<accession>A0AAN9G9X2</accession>
<proteinExistence type="predicted"/>
<gene>
    <name evidence="3" type="ORF">V1264_023918</name>
</gene>
<name>A0AAN9G9X2_9CAEN</name>
<protein>
    <recommendedName>
        <fullName evidence="2">Helix-turn-helix domain-containing protein</fullName>
    </recommendedName>
</protein>
<dbReference type="PANTHER" id="PTHR21301:SF10">
    <property type="entry name" value="REVERSE TRANSCRIPTASE DOMAIN-CONTAINING PROTEIN"/>
    <property type="match status" value="1"/>
</dbReference>
<dbReference type="Proteomes" id="UP001374579">
    <property type="component" value="Unassembled WGS sequence"/>
</dbReference>
<evidence type="ECO:0000256" key="1">
    <source>
        <dbReference type="SAM" id="MobiDB-lite"/>
    </source>
</evidence>
<feature type="compositionally biased region" description="Polar residues" evidence="1">
    <location>
        <begin position="192"/>
        <end position="209"/>
    </location>
</feature>
<evidence type="ECO:0000313" key="3">
    <source>
        <dbReference type="EMBL" id="KAK7101073.1"/>
    </source>
</evidence>
<feature type="domain" description="Helix-turn-helix" evidence="2">
    <location>
        <begin position="106"/>
        <end position="144"/>
    </location>
</feature>
<evidence type="ECO:0000259" key="2">
    <source>
        <dbReference type="Pfam" id="PF26215"/>
    </source>
</evidence>
<organism evidence="3 4">
    <name type="scientific">Littorina saxatilis</name>
    <dbReference type="NCBI Taxonomy" id="31220"/>
    <lineage>
        <taxon>Eukaryota</taxon>
        <taxon>Metazoa</taxon>
        <taxon>Spiralia</taxon>
        <taxon>Lophotrochozoa</taxon>
        <taxon>Mollusca</taxon>
        <taxon>Gastropoda</taxon>
        <taxon>Caenogastropoda</taxon>
        <taxon>Littorinimorpha</taxon>
        <taxon>Littorinoidea</taxon>
        <taxon>Littorinidae</taxon>
        <taxon>Littorina</taxon>
    </lineage>
</organism>
<sequence length="223" mass="25667">MGTPMAPTVATRNLFMGWLKDRMLETSPAPLHTSSWNRFIDDIFLLWTGTPDELETFEKHINSFHPTIKLTMGSSPAEMPFLDIKLKLQEGFIETDHTKAMDTKNYLHYRSCHPRHTKKNIPYSQMLKARRICSKKKDFEQQCHISWNKSFDSVGTKRKRLRKPKKGQENTPIRGSDIQREVYQQESCYHAQPCQSSSAGLVERTSGSTALKYKKETPKASGT</sequence>
<dbReference type="Pfam" id="PF26215">
    <property type="entry name" value="HTH_animal"/>
    <property type="match status" value="1"/>
</dbReference>
<dbReference type="InterPro" id="IPR058912">
    <property type="entry name" value="HTH_animal"/>
</dbReference>
<feature type="compositionally biased region" description="Basic residues" evidence="1">
    <location>
        <begin position="156"/>
        <end position="165"/>
    </location>
</feature>
<keyword evidence="4" id="KW-1185">Reference proteome</keyword>
<feature type="region of interest" description="Disordered" evidence="1">
    <location>
        <begin position="192"/>
        <end position="223"/>
    </location>
</feature>
<comment type="caution">
    <text evidence="3">The sequence shown here is derived from an EMBL/GenBank/DDBJ whole genome shotgun (WGS) entry which is preliminary data.</text>
</comment>
<reference evidence="3 4" key="1">
    <citation type="submission" date="2024-02" db="EMBL/GenBank/DDBJ databases">
        <title>Chromosome-scale genome assembly of the rough periwinkle Littorina saxatilis.</title>
        <authorList>
            <person name="De Jode A."/>
            <person name="Faria R."/>
            <person name="Formenti G."/>
            <person name="Sims Y."/>
            <person name="Smith T.P."/>
            <person name="Tracey A."/>
            <person name="Wood J.M.D."/>
            <person name="Zagrodzka Z.B."/>
            <person name="Johannesson K."/>
            <person name="Butlin R.K."/>
            <person name="Leder E.H."/>
        </authorList>
    </citation>
    <scope>NUCLEOTIDE SEQUENCE [LARGE SCALE GENOMIC DNA]</scope>
    <source>
        <strain evidence="3">Snail1</strain>
        <tissue evidence="3">Muscle</tissue>
    </source>
</reference>
<dbReference type="EMBL" id="JBAMIC010000011">
    <property type="protein sequence ID" value="KAK7101073.1"/>
    <property type="molecule type" value="Genomic_DNA"/>
</dbReference>
<dbReference type="AlphaFoldDB" id="A0AAN9G9X2"/>
<feature type="compositionally biased region" description="Basic and acidic residues" evidence="1">
    <location>
        <begin position="213"/>
        <end position="223"/>
    </location>
</feature>
<dbReference type="PANTHER" id="PTHR21301">
    <property type="entry name" value="REVERSE TRANSCRIPTASE"/>
    <property type="match status" value="1"/>
</dbReference>
<feature type="region of interest" description="Disordered" evidence="1">
    <location>
        <begin position="154"/>
        <end position="177"/>
    </location>
</feature>